<accession>A0A5N6QRN5</accession>
<name>A0A5N6QRN5_9ROSI</name>
<dbReference type="AlphaFoldDB" id="A0A5N6QRN5"/>
<dbReference type="Proteomes" id="UP000327013">
    <property type="component" value="Chromosome 2"/>
</dbReference>
<organism evidence="2 3">
    <name type="scientific">Carpinus fangiana</name>
    <dbReference type="NCBI Taxonomy" id="176857"/>
    <lineage>
        <taxon>Eukaryota</taxon>
        <taxon>Viridiplantae</taxon>
        <taxon>Streptophyta</taxon>
        <taxon>Embryophyta</taxon>
        <taxon>Tracheophyta</taxon>
        <taxon>Spermatophyta</taxon>
        <taxon>Magnoliopsida</taxon>
        <taxon>eudicotyledons</taxon>
        <taxon>Gunneridae</taxon>
        <taxon>Pentapetalae</taxon>
        <taxon>rosids</taxon>
        <taxon>fabids</taxon>
        <taxon>Fagales</taxon>
        <taxon>Betulaceae</taxon>
        <taxon>Carpinus</taxon>
    </lineage>
</organism>
<protein>
    <submittedName>
        <fullName evidence="2">Uncharacterized protein</fullName>
    </submittedName>
</protein>
<feature type="compositionally biased region" description="Pro residues" evidence="1">
    <location>
        <begin position="34"/>
        <end position="49"/>
    </location>
</feature>
<dbReference type="EMBL" id="CM017322">
    <property type="protein sequence ID" value="KAE8009811.1"/>
    <property type="molecule type" value="Genomic_DNA"/>
</dbReference>
<sequence length="143" mass="15311">MKLSPPPSVFPRQLPSPTAQPAGIGCHPCRPSRSPSPPPSRLPPTPPSPLLNLRSHGLPPTPPRPIPQSTAQQAATHAFQPIAQPTIPRTATHAAQADPPVHRPAGCHPRLPAHRPYEPPPTAQIRAPLWPWLPFVICIVGVD</sequence>
<proteinExistence type="predicted"/>
<reference evidence="2 3" key="1">
    <citation type="submission" date="2019-06" db="EMBL/GenBank/DDBJ databases">
        <title>A chromosomal-level reference genome of Carpinus fangiana (Coryloideae, Betulaceae).</title>
        <authorList>
            <person name="Yang X."/>
            <person name="Wang Z."/>
            <person name="Zhang L."/>
            <person name="Hao G."/>
            <person name="Liu J."/>
            <person name="Yang Y."/>
        </authorList>
    </citation>
    <scope>NUCLEOTIDE SEQUENCE [LARGE SCALE GENOMIC DNA]</scope>
    <source>
        <strain evidence="2">Cfa_2016G</strain>
        <tissue evidence="2">Leaf</tissue>
    </source>
</reference>
<evidence type="ECO:0000313" key="2">
    <source>
        <dbReference type="EMBL" id="KAE8009811.1"/>
    </source>
</evidence>
<evidence type="ECO:0000256" key="1">
    <source>
        <dbReference type="SAM" id="MobiDB-lite"/>
    </source>
</evidence>
<keyword evidence="3" id="KW-1185">Reference proteome</keyword>
<dbReference type="PROSITE" id="PS51257">
    <property type="entry name" value="PROKAR_LIPOPROTEIN"/>
    <property type="match status" value="1"/>
</dbReference>
<gene>
    <name evidence="2" type="ORF">FH972_006224</name>
</gene>
<evidence type="ECO:0000313" key="3">
    <source>
        <dbReference type="Proteomes" id="UP000327013"/>
    </source>
</evidence>
<feature type="region of interest" description="Disordered" evidence="1">
    <location>
        <begin position="1"/>
        <end position="118"/>
    </location>
</feature>